<feature type="active site" description="Proton acceptor" evidence="3">
    <location>
        <position position="190"/>
    </location>
</feature>
<keyword evidence="6" id="KW-0808">Transferase</keyword>
<reference evidence="6 7" key="1">
    <citation type="submission" date="2020-06" db="EMBL/GenBank/DDBJ databases">
        <authorList>
            <person name="Grouzdev D.S."/>
        </authorList>
    </citation>
    <scope>NUCLEOTIDE SEQUENCE [LARGE SCALE GENOMIC DNA]</scope>
    <source>
        <strain evidence="6 7">HO-A22</strain>
    </source>
</reference>
<dbReference type="GO" id="GO:0008483">
    <property type="term" value="F:transaminase activity"/>
    <property type="evidence" value="ECO:0007669"/>
    <property type="project" value="UniProtKB-KW"/>
</dbReference>
<dbReference type="PIRSF" id="PIRSF000390">
    <property type="entry name" value="PLP_StrS"/>
    <property type="match status" value="1"/>
</dbReference>
<dbReference type="PANTHER" id="PTHR30244:SF36">
    <property type="entry name" value="3-OXO-GLUCOSE-6-PHOSPHATE:GLUTAMATE AMINOTRANSFERASE"/>
    <property type="match status" value="1"/>
</dbReference>
<keyword evidence="7" id="KW-1185">Reference proteome</keyword>
<comment type="similarity">
    <text evidence="2 5">Belongs to the DegT/DnrJ/EryC1 family.</text>
</comment>
<feature type="modified residue" description="N6-(pyridoxal phosphate)lysine" evidence="4">
    <location>
        <position position="190"/>
    </location>
</feature>
<dbReference type="SUPFAM" id="SSF53383">
    <property type="entry name" value="PLP-dependent transferases"/>
    <property type="match status" value="1"/>
</dbReference>
<sequence length="376" mass="41062">MNAHSTVPFVDLSIQWNQIRSSVLPDMERLFEASAFCLGPWAKDFEQRIAEYLGVRHAVAVSSGSAALHVAVIAAGIVPGDKVLVPTHTFIGTVWGLIYAGAIPVFCDVEPGAGTIDVRDAESKLDEKVKAIIPVHLYGQPADMAAVLDFARRHKLLVIEDVAQAIGARYDGQSLGSLGDFGCFSFYPGKNLGAAGEGGLVVTNDDRSADAMRALRDHGQAQRYVHQMIGYNYRMDGIQALVLGHKLAHLDDWTNQRRQIALRYAEGLAGLPLTLPEIVHGDHVFHLYVVRTQQRDALKGYLEGHGVQTGLHYPIPLHKQPCFADMATAQGRFPVAEEYAGTVLSLPVFAGLTPDQQDRVIDAVRSFFERGDENGR</sequence>
<dbReference type="Proteomes" id="UP000520198">
    <property type="component" value="Unassembled WGS sequence"/>
</dbReference>
<accession>A0A7Y6Q6H8</accession>
<dbReference type="Gene3D" id="3.40.640.10">
    <property type="entry name" value="Type I PLP-dependent aspartate aminotransferase-like (Major domain)"/>
    <property type="match status" value="1"/>
</dbReference>
<organism evidence="6 7">
    <name type="scientific">Ensifer oleiphilus</name>
    <dbReference type="NCBI Taxonomy" id="2742698"/>
    <lineage>
        <taxon>Bacteria</taxon>
        <taxon>Pseudomonadati</taxon>
        <taxon>Pseudomonadota</taxon>
        <taxon>Alphaproteobacteria</taxon>
        <taxon>Hyphomicrobiales</taxon>
        <taxon>Rhizobiaceae</taxon>
        <taxon>Sinorhizobium/Ensifer group</taxon>
        <taxon>Ensifer</taxon>
    </lineage>
</organism>
<evidence type="ECO:0000256" key="3">
    <source>
        <dbReference type="PIRSR" id="PIRSR000390-1"/>
    </source>
</evidence>
<dbReference type="RefSeq" id="WP_176353419.1">
    <property type="nucleotide sequence ID" value="NZ_JABWDU010000003.1"/>
</dbReference>
<evidence type="ECO:0000256" key="4">
    <source>
        <dbReference type="PIRSR" id="PIRSR000390-2"/>
    </source>
</evidence>
<evidence type="ECO:0000256" key="5">
    <source>
        <dbReference type="RuleBase" id="RU004508"/>
    </source>
</evidence>
<keyword evidence="6" id="KW-0032">Aminotransferase</keyword>
<dbReference type="PANTHER" id="PTHR30244">
    <property type="entry name" value="TRANSAMINASE"/>
    <property type="match status" value="1"/>
</dbReference>
<dbReference type="GO" id="GO:0000271">
    <property type="term" value="P:polysaccharide biosynthetic process"/>
    <property type="evidence" value="ECO:0007669"/>
    <property type="project" value="TreeGrafter"/>
</dbReference>
<dbReference type="InterPro" id="IPR000653">
    <property type="entry name" value="DegT/StrS_aminotransferase"/>
</dbReference>
<evidence type="ECO:0000256" key="1">
    <source>
        <dbReference type="ARBA" id="ARBA00022898"/>
    </source>
</evidence>
<dbReference type="InterPro" id="IPR015424">
    <property type="entry name" value="PyrdxlP-dep_Trfase"/>
</dbReference>
<dbReference type="GO" id="GO:0030170">
    <property type="term" value="F:pyridoxal phosphate binding"/>
    <property type="evidence" value="ECO:0007669"/>
    <property type="project" value="TreeGrafter"/>
</dbReference>
<evidence type="ECO:0000313" key="7">
    <source>
        <dbReference type="Proteomes" id="UP000520198"/>
    </source>
</evidence>
<name>A0A7Y6Q6H8_9HYPH</name>
<dbReference type="EMBL" id="JABWDU010000003">
    <property type="protein sequence ID" value="NVD39866.1"/>
    <property type="molecule type" value="Genomic_DNA"/>
</dbReference>
<dbReference type="InterPro" id="IPR015422">
    <property type="entry name" value="PyrdxlP-dep_Trfase_small"/>
</dbReference>
<dbReference type="Gene3D" id="3.90.1150.10">
    <property type="entry name" value="Aspartate Aminotransferase, domain 1"/>
    <property type="match status" value="1"/>
</dbReference>
<evidence type="ECO:0000256" key="2">
    <source>
        <dbReference type="ARBA" id="ARBA00037999"/>
    </source>
</evidence>
<proteinExistence type="inferred from homology"/>
<dbReference type="CDD" id="cd00616">
    <property type="entry name" value="AHBA_syn"/>
    <property type="match status" value="1"/>
</dbReference>
<protein>
    <submittedName>
        <fullName evidence="6">DegT/DnrJ/EryC1/StrS family aminotransferase</fullName>
    </submittedName>
</protein>
<comment type="caution">
    <text evidence="6">The sequence shown here is derived from an EMBL/GenBank/DDBJ whole genome shotgun (WGS) entry which is preliminary data.</text>
</comment>
<gene>
    <name evidence="6" type="ORF">HT585_13450</name>
</gene>
<dbReference type="Pfam" id="PF01041">
    <property type="entry name" value="DegT_DnrJ_EryC1"/>
    <property type="match status" value="1"/>
</dbReference>
<keyword evidence="1 4" id="KW-0663">Pyridoxal phosphate</keyword>
<evidence type="ECO:0000313" key="6">
    <source>
        <dbReference type="EMBL" id="NVD39866.1"/>
    </source>
</evidence>
<dbReference type="AlphaFoldDB" id="A0A7Y6Q6H8"/>
<dbReference type="InterPro" id="IPR015421">
    <property type="entry name" value="PyrdxlP-dep_Trfase_major"/>
</dbReference>